<dbReference type="Proteomes" id="UP000696485">
    <property type="component" value="Unassembled WGS sequence"/>
</dbReference>
<evidence type="ECO:0008006" key="4">
    <source>
        <dbReference type="Google" id="ProtNLM"/>
    </source>
</evidence>
<protein>
    <recommendedName>
        <fullName evidence="4">Endonuclease/exonuclease/phosphatase domain-containing protein</fullName>
    </recommendedName>
</protein>
<evidence type="ECO:0000256" key="1">
    <source>
        <dbReference type="SAM" id="MobiDB-lite"/>
    </source>
</evidence>
<accession>A0A9P5VH57</accession>
<reference evidence="2" key="1">
    <citation type="journal article" date="2020" name="Fungal Divers.">
        <title>Resolving the Mortierellaceae phylogeny through synthesis of multi-gene phylogenetics and phylogenomics.</title>
        <authorList>
            <person name="Vandepol N."/>
            <person name="Liber J."/>
            <person name="Desiro A."/>
            <person name="Na H."/>
            <person name="Kennedy M."/>
            <person name="Barry K."/>
            <person name="Grigoriev I.V."/>
            <person name="Miller A.N."/>
            <person name="O'Donnell K."/>
            <person name="Stajich J.E."/>
            <person name="Bonito G."/>
        </authorList>
    </citation>
    <scope>NUCLEOTIDE SEQUENCE</scope>
    <source>
        <strain evidence="2">NVP1</strain>
    </source>
</reference>
<dbReference type="InterPro" id="IPR036691">
    <property type="entry name" value="Endo/exonu/phosph_ase_sf"/>
</dbReference>
<dbReference type="Gene3D" id="3.60.10.10">
    <property type="entry name" value="Endonuclease/exonuclease/phosphatase"/>
    <property type="match status" value="1"/>
</dbReference>
<gene>
    <name evidence="2" type="ORF">BG006_001582</name>
</gene>
<evidence type="ECO:0000313" key="3">
    <source>
        <dbReference type="Proteomes" id="UP000696485"/>
    </source>
</evidence>
<dbReference type="SUPFAM" id="SSF56219">
    <property type="entry name" value="DNase I-like"/>
    <property type="match status" value="1"/>
</dbReference>
<feature type="non-terminal residue" evidence="2">
    <location>
        <position position="787"/>
    </location>
</feature>
<feature type="region of interest" description="Disordered" evidence="1">
    <location>
        <begin position="1"/>
        <end position="21"/>
    </location>
</feature>
<dbReference type="AlphaFoldDB" id="A0A9P5VH57"/>
<name>A0A9P5VH57_9FUNG</name>
<dbReference type="PANTHER" id="PTHR41349">
    <property type="match status" value="1"/>
</dbReference>
<proteinExistence type="predicted"/>
<sequence>MSTSTSSSKPIPMPHSNGPRLSTHPNHKVKIFIPCHYDLSQVETCAPFLDRYGGVVFVYDWNVAKDVITEYYRRQYPDGWVKVLPFSLRNIMDSIKHLDHRLDRYDPPTPTPTSPGGNQGQTSNTTTMTNESSGSISSVHSVSSNSSDANPKKQHQVVFLLTASMNADYGTFGLTQKKILEAIKDALPERVRAVNIIGHCMYGCASCSGVEHKVPLYFTRYFNKSDMLSLYSNKTGATPLPHTVLVAPSCGSTSIIAQKPLIQLFHQLEQTGKWKFVWKMHPTSLHLDGYDLTDASGVEQREYENVKFILEHFTVTQEEHACLLPFMEAFEIIITDLHSSVPFIATYFTPKIILSYFNDADYGTPERHQEFMDQLNTFVEPEELEALLNLLPTPKGDPSFFHSQYGHVDGEEDLRFGNMAAWPTEQIEPSSVFQYRQVMGQLAVGWKGIWKEMTEQYPDDIEGANNALGFDAKFPLLDPGKTTDLPMTLPRVLPRDRQAAGIELRVMSFNIWNGGLSSGQPLEQTAKAILASGADVAGLQGIRRYMLPELMEYLPGWYYSDQKLRGVSSGLRNPWGIVSKFPIVDTTELGFGVKIQLNNHCHPEETDAYHSLHQHQEEELHHRRLSLNGSLSPTSRSRRATTRFMYLFNCHLFYFPYQPFQLLKIPYDNQPFLDTAEQAIDSCLAARGKEIDSVIREIQHVAAQEPEVPIFLTGDFNEPSHLDWTPLSVLTGLHPLPVSWPCTEKMYRAGMVDLWRAYREPSLMSSGSPSFSLNGLNFNGGGGGGNV</sequence>
<evidence type="ECO:0000313" key="2">
    <source>
        <dbReference type="EMBL" id="KAF9323320.1"/>
    </source>
</evidence>
<dbReference type="PANTHER" id="PTHR41349:SF1">
    <property type="entry name" value="PROTEIN CBG08683"/>
    <property type="match status" value="1"/>
</dbReference>
<organism evidence="2 3">
    <name type="scientific">Podila minutissima</name>
    <dbReference type="NCBI Taxonomy" id="64525"/>
    <lineage>
        <taxon>Eukaryota</taxon>
        <taxon>Fungi</taxon>
        <taxon>Fungi incertae sedis</taxon>
        <taxon>Mucoromycota</taxon>
        <taxon>Mortierellomycotina</taxon>
        <taxon>Mortierellomycetes</taxon>
        <taxon>Mortierellales</taxon>
        <taxon>Mortierellaceae</taxon>
        <taxon>Podila</taxon>
    </lineage>
</organism>
<feature type="compositionally biased region" description="Low complexity" evidence="1">
    <location>
        <begin position="114"/>
        <end position="147"/>
    </location>
</feature>
<feature type="region of interest" description="Disordered" evidence="1">
    <location>
        <begin position="101"/>
        <end position="150"/>
    </location>
</feature>
<keyword evidence="3" id="KW-1185">Reference proteome</keyword>
<dbReference type="EMBL" id="JAAAUY010001313">
    <property type="protein sequence ID" value="KAF9323320.1"/>
    <property type="molecule type" value="Genomic_DNA"/>
</dbReference>
<comment type="caution">
    <text evidence="2">The sequence shown here is derived from an EMBL/GenBank/DDBJ whole genome shotgun (WGS) entry which is preliminary data.</text>
</comment>